<dbReference type="PANTHER" id="PTHR43792:SF8">
    <property type="entry name" value="[RIBOSOMAL PROTEIN US5]-ALANINE N-ACETYLTRANSFERASE"/>
    <property type="match status" value="1"/>
</dbReference>
<dbReference type="Pfam" id="PF13302">
    <property type="entry name" value="Acetyltransf_3"/>
    <property type="match status" value="1"/>
</dbReference>
<evidence type="ECO:0000256" key="3">
    <source>
        <dbReference type="ARBA" id="ARBA00038502"/>
    </source>
</evidence>
<name>A0A2S6HMZ8_9FIRM</name>
<evidence type="ECO:0000256" key="1">
    <source>
        <dbReference type="ARBA" id="ARBA00022679"/>
    </source>
</evidence>
<dbReference type="PROSITE" id="PS51186">
    <property type="entry name" value="GNAT"/>
    <property type="match status" value="1"/>
</dbReference>
<sequence length="182" mass="21476">MSTFYETQRLLLRTPELSFAPMITDYYIKNREFLSEWEPVRPEEYYTTEYQEKQLENQIADNNSLKLWISKKGEEDKVIGALTFSNIVKGVFLSCFLGYNLDKDEINMGYMTEAVKKGIEIMFQDYGLHRIEASIMPRNIRSLKVTQKLGFQEEGLSPQYLKINGKWEDHLHMVLLNHDMNE</sequence>
<dbReference type="GO" id="GO:0008999">
    <property type="term" value="F:protein-N-terminal-alanine acetyltransferase activity"/>
    <property type="evidence" value="ECO:0007669"/>
    <property type="project" value="TreeGrafter"/>
</dbReference>
<dbReference type="RefSeq" id="WP_104438585.1">
    <property type="nucleotide sequence ID" value="NZ_PTJA01000012.1"/>
</dbReference>
<dbReference type="InterPro" id="IPR051531">
    <property type="entry name" value="N-acetyltransferase"/>
</dbReference>
<keyword evidence="2" id="KW-0012">Acyltransferase</keyword>
<dbReference type="AlphaFoldDB" id="A0A2S6HMZ8"/>
<dbReference type="InterPro" id="IPR000182">
    <property type="entry name" value="GNAT_dom"/>
</dbReference>
<accession>A0A2S6HMZ8</accession>
<dbReference type="Gene3D" id="3.40.630.30">
    <property type="match status" value="1"/>
</dbReference>
<evidence type="ECO:0000256" key="2">
    <source>
        <dbReference type="ARBA" id="ARBA00023315"/>
    </source>
</evidence>
<feature type="domain" description="N-acetyltransferase" evidence="4">
    <location>
        <begin position="24"/>
        <end position="178"/>
    </location>
</feature>
<comment type="caution">
    <text evidence="5">The sequence shown here is derived from an EMBL/GenBank/DDBJ whole genome shotgun (WGS) entry which is preliminary data.</text>
</comment>
<organism evidence="5 6">
    <name type="scientific">Lacrimispora xylanisolvens</name>
    <dbReference type="NCBI Taxonomy" id="384636"/>
    <lineage>
        <taxon>Bacteria</taxon>
        <taxon>Bacillati</taxon>
        <taxon>Bacillota</taxon>
        <taxon>Clostridia</taxon>
        <taxon>Lachnospirales</taxon>
        <taxon>Lachnospiraceae</taxon>
        <taxon>Lacrimispora</taxon>
    </lineage>
</organism>
<dbReference type="SUPFAM" id="SSF55729">
    <property type="entry name" value="Acyl-CoA N-acyltransferases (Nat)"/>
    <property type="match status" value="1"/>
</dbReference>
<dbReference type="Proteomes" id="UP000237749">
    <property type="component" value="Unassembled WGS sequence"/>
</dbReference>
<evidence type="ECO:0000313" key="6">
    <source>
        <dbReference type="Proteomes" id="UP000237749"/>
    </source>
</evidence>
<protein>
    <submittedName>
        <fullName evidence="5">Ribosomal-protein-alanine N-acetyltransferase</fullName>
    </submittedName>
</protein>
<dbReference type="PANTHER" id="PTHR43792">
    <property type="entry name" value="GNAT FAMILY, PUTATIVE (AFU_ORTHOLOGUE AFUA_3G00765)-RELATED-RELATED"/>
    <property type="match status" value="1"/>
</dbReference>
<dbReference type="InterPro" id="IPR016181">
    <property type="entry name" value="Acyl_CoA_acyltransferase"/>
</dbReference>
<keyword evidence="1 5" id="KW-0808">Transferase</keyword>
<proteinExistence type="inferred from homology"/>
<keyword evidence="6" id="KW-1185">Reference proteome</keyword>
<evidence type="ECO:0000313" key="5">
    <source>
        <dbReference type="EMBL" id="PPK78882.1"/>
    </source>
</evidence>
<evidence type="ECO:0000259" key="4">
    <source>
        <dbReference type="PROSITE" id="PS51186"/>
    </source>
</evidence>
<dbReference type="GO" id="GO:0005737">
    <property type="term" value="C:cytoplasm"/>
    <property type="evidence" value="ECO:0007669"/>
    <property type="project" value="TreeGrafter"/>
</dbReference>
<dbReference type="EMBL" id="PTJA01000012">
    <property type="protein sequence ID" value="PPK78882.1"/>
    <property type="molecule type" value="Genomic_DNA"/>
</dbReference>
<dbReference type="OrthoDB" id="9811523at2"/>
<gene>
    <name evidence="5" type="ORF">BXY41_11241</name>
</gene>
<reference evidence="5 6" key="1">
    <citation type="submission" date="2018-02" db="EMBL/GenBank/DDBJ databases">
        <title>Genomic Encyclopedia of Archaeal and Bacterial Type Strains, Phase II (KMG-II): from individual species to whole genera.</title>
        <authorList>
            <person name="Goeker M."/>
        </authorList>
    </citation>
    <scope>NUCLEOTIDE SEQUENCE [LARGE SCALE GENOMIC DNA]</scope>
    <source>
        <strain evidence="5 6">DSM 3808</strain>
    </source>
</reference>
<comment type="similarity">
    <text evidence="3">Belongs to the acetyltransferase family. RimJ subfamily.</text>
</comment>